<reference evidence="1" key="1">
    <citation type="submission" date="2021-06" db="EMBL/GenBank/DDBJ databases">
        <authorList>
            <person name="Kallberg Y."/>
            <person name="Tangrot J."/>
            <person name="Rosling A."/>
        </authorList>
    </citation>
    <scope>NUCLEOTIDE SEQUENCE</scope>
    <source>
        <strain evidence="1">MA453B</strain>
    </source>
</reference>
<accession>A0A9N8VRU6</accession>
<dbReference type="Proteomes" id="UP000789405">
    <property type="component" value="Unassembled WGS sequence"/>
</dbReference>
<sequence length="77" mass="8774">MSAAQKQGIAQHYAKEVITASNIDETKKTTILWIHIAAIYEICWWVLTNEVRKEGNSGSDTTIKSRLGKEIKVLRTW</sequence>
<organism evidence="1 2">
    <name type="scientific">Dentiscutata erythropus</name>
    <dbReference type="NCBI Taxonomy" id="1348616"/>
    <lineage>
        <taxon>Eukaryota</taxon>
        <taxon>Fungi</taxon>
        <taxon>Fungi incertae sedis</taxon>
        <taxon>Mucoromycota</taxon>
        <taxon>Glomeromycotina</taxon>
        <taxon>Glomeromycetes</taxon>
        <taxon>Diversisporales</taxon>
        <taxon>Gigasporaceae</taxon>
        <taxon>Dentiscutata</taxon>
    </lineage>
</organism>
<name>A0A9N8VRU6_9GLOM</name>
<protein>
    <submittedName>
        <fullName evidence="1">22041_t:CDS:1</fullName>
    </submittedName>
</protein>
<gene>
    <name evidence="1" type="ORF">DERYTH_LOCUS921</name>
</gene>
<comment type="caution">
    <text evidence="1">The sequence shown here is derived from an EMBL/GenBank/DDBJ whole genome shotgun (WGS) entry which is preliminary data.</text>
</comment>
<dbReference type="AlphaFoldDB" id="A0A9N8VRU6"/>
<keyword evidence="2" id="KW-1185">Reference proteome</keyword>
<evidence type="ECO:0000313" key="1">
    <source>
        <dbReference type="EMBL" id="CAG8459172.1"/>
    </source>
</evidence>
<evidence type="ECO:0000313" key="2">
    <source>
        <dbReference type="Proteomes" id="UP000789405"/>
    </source>
</evidence>
<dbReference type="EMBL" id="CAJVPY010000229">
    <property type="protein sequence ID" value="CAG8459172.1"/>
    <property type="molecule type" value="Genomic_DNA"/>
</dbReference>
<proteinExistence type="predicted"/>